<gene>
    <name evidence="2" type="ORF">KBB96_04325</name>
</gene>
<dbReference type="InterPro" id="IPR002126">
    <property type="entry name" value="Cadherin-like_dom"/>
</dbReference>
<accession>A0A975PFV8</accession>
<reference evidence="2" key="1">
    <citation type="submission" date="2021-04" db="EMBL/GenBank/DDBJ databases">
        <title>Luteolibacter sp. 32A isolated from the skin of an Anderson's salamander (Ambystoma andersonii).</title>
        <authorList>
            <person name="Spergser J."/>
            <person name="Busse H.-J."/>
        </authorList>
    </citation>
    <scope>NUCLEOTIDE SEQUENCE</scope>
    <source>
        <strain evidence="2">32A</strain>
    </source>
</reference>
<sequence length="2001" mass="208872">MGFSLRRLVQVAFGSCVLTGGVSATPLTAGMKIGIDFGPTLTANWNNIVTLNQGVAAGSVTNLGGTVVDGVSIATANAQFINNDGTDNWVGLAVKGGNVPPEFVDSVVTDIAGNSSLGDGSPYKITLGGLDPALVYTVVAVATATGSPTDTFTVKGAATYGPSAIARASARTGLFHTFTNVSPTTAGGLVIEVMDSSAGSNPIVNGILITASATGNPDSDGDGLPDAWEQEHFGMLSQGAAGDYDQDGDSNLAEYQNGTLPEDIGSHSAVLQAWQIDFQGGTGGALGSANPVTSTFDIGYGAKWNAFEIAATDGNVFANPPAHNAAIDPQLLKLHDAKDATTKVDMKISGGVSGFNVGRVLDLGGINAAFGDHWFWGAQGRTTMNVGFTFSHLLPGTYSLTAYANPDQHNPPRDFSLTVGGTTVPISPTFGTTFYANAGTFAGTVRNITVGADGTLTGNLGTIGGDPSIAAMVLRRVSAPATAVAGNDEAAVGAGGKVRIAVIENDAIHEPFVSMEIVAPPVSGTALVKADHSILYAAGAAAGADSFTYRFTDATGVSNTATVSIQVSAGRVSPDSVTLPLEPPQGTYSLEDAFANRGAFNFGTPTWMASIQGNTKRFFVSERTGVIWEIQDMSAATATRRVFVDLSAKLDLYTEMGVKSFAFHPQFESGSPYVYVTYNYESPSSGSTVGSVRLSRFTVMSNGTGVVDPASELILFEVDSRSQDHNLDSCKFGPDGYLYVGSGDERRPAENSQTITNMFWSSVIRIDVDRRAGNLEPNASTNPSLVIPADAGVARYKIPADNPYAAASGTVNYRGTSYAANAVRSEIYITGVRNPWTFSFDTVDGDPVLWLGDVGSDGSDSREEVNIFRKGDNGGWNYLEGDRYNSTPPAGVVLRAPEYFYARGSGAYQGASVIGGMMVHGGNYPTLDGKYLFGDWLNGHIWTLERGAAPGTPTVTRIAGLSGVVGFTTDPSNGDILVLSWNNQGGALFDQSGQVGKVFRLKSQIVSGSTFPGTLSGTGLFADLADMTPNPGLHFYEPNVTFWSDNARKSRWFALPGTTDKMTWSADGAFTFPTGALWVKHFELETTRGNPATRKRLETRVIVKNAGGVYGISYRWNEAGTEATLVGDGGDTFDVQVTDPALPAGQQASTQRWQIPSRTQCLTCHNAESGRVLGFDSRQLNRDDVPFDGISGNYLQRLSDAGYLQGLAVPPASLPRHHAANDTSVDIESRVRSYLAVNCSYCHADSAGLDLRASASLDATHLLNRPDQGQITITDPAVKRIVPGSTAHSSVLQRMMGAPGFNRMPPLASSVVDAEGVALVSDWILNTANSAPVFSIADGQVLVIAADALPGTVVADLHAVDADGRDSVTHEITGGNPGGVFAIDPVTGILSVVGDVSSLGSGLVQLTITASDHFAGNPKTATLTVLIDSSGVNDAPRFTSPLHYYLPTTLAAGERIGQVTASDPERSPVTLAVTGGTAAGRFLLDPAIGKLTRGTGALAVGDVWTLEVTATDGNNPPAGTAATITFHITAPETVSDVPPAGATFWNIDFQGDGSSTAAGQTTTPATTTRGGMTWNAFQVKAYSGDPSAMSVNPSMMLRTHDGTQTQVGFHIFTDNDPNTPIGSGVYGYSGRTGADNLTGDYLLLLNSSSANGPILHQWEITGLTPGWQYDLLIQGGYDNSTARGIAFTVDKDGDGDLADETPVYVQANANAVTNSCVIRSVVADANGRILGQSSRTPPAGQTWGESNWAGLQVRAAGGSPPVFTASGPFSIVENAAAASVVGDLAARDPEGTAVSFTINSGNGQGLFALNATTGRITTTGPLDYENGPVHVLEVAATDGSGASSFDTVVIYTLNLPDTNADFVTSWLTGVGGVFAGQSSEAVIGFNADPDHDGIPNAFERLFGTNPSAADVRSGLEVHSQLSGGSRSLWLDATVDAAASDELAFHAEVSDDCAHWTTLAGDPLVLSDVNGKRVLRFTDVTPWPREPATRFIRLRMNGDDHR</sequence>
<organism evidence="2 3">
    <name type="scientific">Luteolibacter ambystomatis</name>
    <dbReference type="NCBI Taxonomy" id="2824561"/>
    <lineage>
        <taxon>Bacteria</taxon>
        <taxon>Pseudomonadati</taxon>
        <taxon>Verrucomicrobiota</taxon>
        <taxon>Verrucomicrobiia</taxon>
        <taxon>Verrucomicrobiales</taxon>
        <taxon>Verrucomicrobiaceae</taxon>
        <taxon>Luteolibacter</taxon>
    </lineage>
</organism>
<keyword evidence="3" id="KW-1185">Reference proteome</keyword>
<dbReference type="KEGG" id="lamb:KBB96_04325"/>
<dbReference type="Pfam" id="PF07995">
    <property type="entry name" value="GSDH"/>
    <property type="match status" value="2"/>
</dbReference>
<dbReference type="Pfam" id="PF17963">
    <property type="entry name" value="Big_9"/>
    <property type="match status" value="1"/>
</dbReference>
<feature type="domain" description="Cadherin" evidence="1">
    <location>
        <begin position="1763"/>
        <end position="1874"/>
    </location>
</feature>
<dbReference type="CDD" id="cd11304">
    <property type="entry name" value="Cadherin_repeat"/>
    <property type="match status" value="3"/>
</dbReference>
<dbReference type="SMART" id="SM00112">
    <property type="entry name" value="CA"/>
    <property type="match status" value="3"/>
</dbReference>
<dbReference type="Pfam" id="PF00028">
    <property type="entry name" value="Cadherin"/>
    <property type="match status" value="2"/>
</dbReference>
<dbReference type="InterPro" id="IPR011042">
    <property type="entry name" value="6-blade_b-propeller_TolB-like"/>
</dbReference>
<dbReference type="GO" id="GO:0007156">
    <property type="term" value="P:homophilic cell adhesion via plasma membrane adhesion molecules"/>
    <property type="evidence" value="ECO:0007669"/>
    <property type="project" value="InterPro"/>
</dbReference>
<dbReference type="InterPro" id="IPR015919">
    <property type="entry name" value="Cadherin-like_sf"/>
</dbReference>
<dbReference type="Proteomes" id="UP000676169">
    <property type="component" value="Chromosome"/>
</dbReference>
<dbReference type="SUPFAM" id="SSF50952">
    <property type="entry name" value="Soluble quinoprotein glucose dehydrogenase"/>
    <property type="match status" value="1"/>
</dbReference>
<dbReference type="PANTHER" id="PTHR19328:SF13">
    <property type="entry name" value="HIPL1 PROTEIN"/>
    <property type="match status" value="1"/>
</dbReference>
<dbReference type="PANTHER" id="PTHR19328">
    <property type="entry name" value="HEDGEHOG-INTERACTING PROTEIN"/>
    <property type="match status" value="1"/>
</dbReference>
<dbReference type="SUPFAM" id="SSF49313">
    <property type="entry name" value="Cadherin-like"/>
    <property type="match status" value="3"/>
</dbReference>
<dbReference type="PROSITE" id="PS50268">
    <property type="entry name" value="CADHERIN_2"/>
    <property type="match status" value="2"/>
</dbReference>
<evidence type="ECO:0000313" key="3">
    <source>
        <dbReference type="Proteomes" id="UP000676169"/>
    </source>
</evidence>
<dbReference type="Gene3D" id="2.60.40.60">
    <property type="entry name" value="Cadherins"/>
    <property type="match status" value="3"/>
</dbReference>
<proteinExistence type="predicted"/>
<feature type="domain" description="Cadherin" evidence="1">
    <location>
        <begin position="1344"/>
        <end position="1438"/>
    </location>
</feature>
<name>A0A975PFV8_9BACT</name>
<dbReference type="Gene3D" id="2.60.40.3440">
    <property type="match status" value="1"/>
</dbReference>
<dbReference type="GO" id="GO:0005509">
    <property type="term" value="F:calcium ion binding"/>
    <property type="evidence" value="ECO:0007669"/>
    <property type="project" value="InterPro"/>
</dbReference>
<dbReference type="Gene3D" id="2.120.10.30">
    <property type="entry name" value="TolB, C-terminal domain"/>
    <property type="match status" value="1"/>
</dbReference>
<dbReference type="RefSeq" id="WP_211632705.1">
    <property type="nucleotide sequence ID" value="NZ_CP073100.1"/>
</dbReference>
<dbReference type="GO" id="GO:0016020">
    <property type="term" value="C:membrane"/>
    <property type="evidence" value="ECO:0007669"/>
    <property type="project" value="InterPro"/>
</dbReference>
<dbReference type="InterPro" id="IPR011041">
    <property type="entry name" value="Quinoprot_gluc/sorb_DH_b-prop"/>
</dbReference>
<dbReference type="EMBL" id="CP073100">
    <property type="protein sequence ID" value="QUE52120.1"/>
    <property type="molecule type" value="Genomic_DNA"/>
</dbReference>
<evidence type="ECO:0000259" key="1">
    <source>
        <dbReference type="PROSITE" id="PS50268"/>
    </source>
</evidence>
<evidence type="ECO:0000313" key="2">
    <source>
        <dbReference type="EMBL" id="QUE52120.1"/>
    </source>
</evidence>
<dbReference type="InterPro" id="IPR012938">
    <property type="entry name" value="Glc/Sorbosone_DH"/>
</dbReference>
<protein>
    <submittedName>
        <fullName evidence="2">Cadherin domain-containing protein</fullName>
    </submittedName>
</protein>